<dbReference type="InterPro" id="IPR043504">
    <property type="entry name" value="Peptidase_S1_PA_chymotrypsin"/>
</dbReference>
<evidence type="ECO:0008006" key="4">
    <source>
        <dbReference type="Google" id="ProtNLM"/>
    </source>
</evidence>
<proteinExistence type="predicted"/>
<dbReference type="Gene3D" id="2.40.10.10">
    <property type="entry name" value="Trypsin-like serine proteases"/>
    <property type="match status" value="1"/>
</dbReference>
<feature type="region of interest" description="Disordered" evidence="1">
    <location>
        <begin position="1"/>
        <end position="61"/>
    </location>
</feature>
<dbReference type="PANTHER" id="PTHR14389">
    <property type="entry name" value="SI:CH1073-475A24.1"/>
    <property type="match status" value="1"/>
</dbReference>
<dbReference type="Pfam" id="PF13365">
    <property type="entry name" value="Trypsin_2"/>
    <property type="match status" value="1"/>
</dbReference>
<dbReference type="GO" id="GO:0006260">
    <property type="term" value="P:DNA replication"/>
    <property type="evidence" value="ECO:0007669"/>
    <property type="project" value="TreeGrafter"/>
</dbReference>
<dbReference type="AlphaFoldDB" id="A0AAV1NCC9"/>
<evidence type="ECO:0000313" key="3">
    <source>
        <dbReference type="Proteomes" id="UP001314229"/>
    </source>
</evidence>
<evidence type="ECO:0000256" key="1">
    <source>
        <dbReference type="SAM" id="MobiDB-lite"/>
    </source>
</evidence>
<dbReference type="PANTHER" id="PTHR14389:SF3">
    <property type="entry name" value="PROTEIN FAM111A-LIKE"/>
    <property type="match status" value="1"/>
</dbReference>
<evidence type="ECO:0000313" key="2">
    <source>
        <dbReference type="EMBL" id="CAK6957186.1"/>
    </source>
</evidence>
<dbReference type="EMBL" id="CAWUFR010000028">
    <property type="protein sequence ID" value="CAK6957186.1"/>
    <property type="molecule type" value="Genomic_DNA"/>
</dbReference>
<protein>
    <recommendedName>
        <fullName evidence="4">Protein FAM111A-like</fullName>
    </recommendedName>
</protein>
<keyword evidence="3" id="KW-1185">Reference proteome</keyword>
<reference evidence="2 3" key="1">
    <citation type="submission" date="2024-01" db="EMBL/GenBank/DDBJ databases">
        <authorList>
            <person name="Alioto T."/>
            <person name="Alioto T."/>
            <person name="Gomez Garrido J."/>
        </authorList>
    </citation>
    <scope>NUCLEOTIDE SEQUENCE [LARGE SCALE GENOMIC DNA]</scope>
</reference>
<organism evidence="2 3">
    <name type="scientific">Scomber scombrus</name>
    <name type="common">Atlantic mackerel</name>
    <name type="synonym">Scomber vernalis</name>
    <dbReference type="NCBI Taxonomy" id="13677"/>
    <lineage>
        <taxon>Eukaryota</taxon>
        <taxon>Metazoa</taxon>
        <taxon>Chordata</taxon>
        <taxon>Craniata</taxon>
        <taxon>Vertebrata</taxon>
        <taxon>Euteleostomi</taxon>
        <taxon>Actinopterygii</taxon>
        <taxon>Neopterygii</taxon>
        <taxon>Teleostei</taxon>
        <taxon>Neoteleostei</taxon>
        <taxon>Acanthomorphata</taxon>
        <taxon>Pelagiaria</taxon>
        <taxon>Scombriformes</taxon>
        <taxon>Scombridae</taxon>
        <taxon>Scomber</taxon>
    </lineage>
</organism>
<dbReference type="Proteomes" id="UP001314229">
    <property type="component" value="Unassembled WGS sequence"/>
</dbReference>
<dbReference type="InterPro" id="IPR009003">
    <property type="entry name" value="Peptidase_S1_PA"/>
</dbReference>
<sequence>MGPKVKAKCGGPMDKFVKKMAGNQNGENSPPPNLQVDKLQPKRKKMAGNQNGESSRPPRIQVDKLQAKEVEPHETHSFDWCLGDKKPETITCDEARTVEDVLKTSDEFRKIAKINKDKELVIIRDGKAISSHFPCCLIKGERLTVRYVKAVDKAKQPPCGSGVPQRKRPPSKLMIFHVLTKGGKKVVRIMRNPALQREAHINEITVYAYKGEKVKRALKRDGRLSVIIFNKTCALSRTSTNMAMSNLVDDLDGETVKIILLSKSSPPESQPGSLDDMYMVQNESQRSDLDENQDPPQHSATTESVNDNTPKEKTEPNGGTTTLKILHEIPNSKPMQDVLSKQLKDVVNRMKNQRVPKRSRIQNLFHVEYGKNDETCKEVKTMKKLMQLSDSVCQVRVDGRPFGSGFLLFGRFVLTNGHVVKNVNAVTGGQLQQRVTVNFSFESVEHIQGEQGSQANLVVEEIVGGEYGLGVSGHMHDWALLKLRADQTLPDGLLPHFGFLPQDGGICIIGHPGEGVKKIDPCFIIPSEKRSQIVERHQNENPEGVLKEDSEQRIQLITNNFFRDVAESVKHKSQALTYESCFYFGSSGSPVFDNHCNVVAMHTGGYHYHNVRGGLQSVIEYGHPLSVIIERIIIQMVEKRKLDVLKEYLACSYAQHQNVMISLKKLIESRNLVAFRNAVNDPGNAGDEKLTTFFEFFSQTENPVPMDTARD</sequence>
<name>A0AAV1NCC9_SCOSC</name>
<feature type="compositionally biased region" description="Polar residues" evidence="1">
    <location>
        <begin position="294"/>
        <end position="308"/>
    </location>
</feature>
<gene>
    <name evidence="2" type="ORF">FSCOSCO3_A037904</name>
</gene>
<accession>A0AAV1NCC9</accession>
<dbReference type="SUPFAM" id="SSF50494">
    <property type="entry name" value="Trypsin-like serine proteases"/>
    <property type="match status" value="1"/>
</dbReference>
<feature type="region of interest" description="Disordered" evidence="1">
    <location>
        <begin position="285"/>
        <end position="322"/>
    </location>
</feature>
<comment type="caution">
    <text evidence="2">The sequence shown here is derived from an EMBL/GenBank/DDBJ whole genome shotgun (WGS) entry which is preliminary data.</text>
</comment>
<dbReference type="GO" id="GO:0000785">
    <property type="term" value="C:chromatin"/>
    <property type="evidence" value="ECO:0007669"/>
    <property type="project" value="TreeGrafter"/>
</dbReference>
<dbReference type="GO" id="GO:0005634">
    <property type="term" value="C:nucleus"/>
    <property type="evidence" value="ECO:0007669"/>
    <property type="project" value="TreeGrafter"/>
</dbReference>